<evidence type="ECO:0000313" key="2">
    <source>
        <dbReference type="EMBL" id="RRJ23400.1"/>
    </source>
</evidence>
<dbReference type="InterPro" id="IPR025272">
    <property type="entry name" value="SocA_Panacea"/>
</dbReference>
<sequence>MYSAVDVAVAILKTAQEKGFTLTQMQVQKLVYVAHGLSLAQRDLPLIKEHINAWQYGPVIPEIYARFKAYGSSQIRVEELPEFKSGQDLDLETQRILNDVVDNFAKLSGGQLSELSHRSGSPWHNVWFDRKGQVVRGAVIPNELIKPHYQHILQTGVVECL</sequence>
<gene>
    <name evidence="2" type="ORF">EIK76_04840</name>
</gene>
<evidence type="ECO:0000259" key="1">
    <source>
        <dbReference type="Pfam" id="PF13274"/>
    </source>
</evidence>
<comment type="caution">
    <text evidence="2">The sequence shown here is derived from an EMBL/GenBank/DDBJ whole genome shotgun (WGS) entry which is preliminary data.</text>
</comment>
<accession>A0A3P3QSL4</accession>
<feature type="domain" description="Antitoxin SocA-like Panacea" evidence="1">
    <location>
        <begin position="27"/>
        <end position="124"/>
    </location>
</feature>
<evidence type="ECO:0000313" key="3">
    <source>
        <dbReference type="Proteomes" id="UP000276260"/>
    </source>
</evidence>
<reference evidence="2 3" key="1">
    <citation type="submission" date="2018-11" db="EMBL/GenBank/DDBJ databases">
        <title>Draft genome analysis of Rheinheimera mesophila isolated from an industrial waste site.</title>
        <authorList>
            <person name="Yu Q."/>
            <person name="Qi Y."/>
            <person name="Zhang H."/>
            <person name="Lu Y."/>
            <person name="Pu J."/>
        </authorList>
    </citation>
    <scope>NUCLEOTIDE SEQUENCE [LARGE SCALE GENOMIC DNA]</scope>
    <source>
        <strain evidence="2 3">IITR13</strain>
    </source>
</reference>
<dbReference type="AlphaFoldDB" id="A0A3P3QSL4"/>
<dbReference type="EMBL" id="RRCF01000001">
    <property type="protein sequence ID" value="RRJ23400.1"/>
    <property type="molecule type" value="Genomic_DNA"/>
</dbReference>
<proteinExistence type="predicted"/>
<dbReference type="RefSeq" id="WP_046521262.1">
    <property type="nucleotide sequence ID" value="NZ_LAVS01000091.1"/>
</dbReference>
<protein>
    <submittedName>
        <fullName evidence="2">DUF4065 domain-containing protein</fullName>
    </submittedName>
</protein>
<dbReference type="Proteomes" id="UP000276260">
    <property type="component" value="Unassembled WGS sequence"/>
</dbReference>
<organism evidence="2 3">
    <name type="scientific">Rheinheimera mesophila</name>
    <dbReference type="NCBI Taxonomy" id="1547515"/>
    <lineage>
        <taxon>Bacteria</taxon>
        <taxon>Pseudomonadati</taxon>
        <taxon>Pseudomonadota</taxon>
        <taxon>Gammaproteobacteria</taxon>
        <taxon>Chromatiales</taxon>
        <taxon>Chromatiaceae</taxon>
        <taxon>Rheinheimera</taxon>
    </lineage>
</organism>
<name>A0A3P3QSL4_9GAMM</name>
<dbReference type="OrthoDB" id="9799173at2"/>
<dbReference type="Pfam" id="PF13274">
    <property type="entry name" value="SocA_Panacea"/>
    <property type="match status" value="1"/>
</dbReference>
<keyword evidence="3" id="KW-1185">Reference proteome</keyword>